<gene>
    <name evidence="2" type="ORF">M23134_01892</name>
</gene>
<dbReference type="EMBL" id="AAWS01000001">
    <property type="protein sequence ID" value="EAY31863.1"/>
    <property type="molecule type" value="Genomic_DNA"/>
</dbReference>
<dbReference type="Proteomes" id="UP000004095">
    <property type="component" value="Unassembled WGS sequence"/>
</dbReference>
<dbReference type="RefSeq" id="WP_002692610.1">
    <property type="nucleotide sequence ID" value="NZ_AAWS01000001.1"/>
</dbReference>
<protein>
    <recommendedName>
        <fullName evidence="1">SiaC family regulatory phosphoprotein domain-containing protein</fullName>
    </recommendedName>
</protein>
<organism evidence="2 3">
    <name type="scientific">Microscilla marina ATCC 23134</name>
    <dbReference type="NCBI Taxonomy" id="313606"/>
    <lineage>
        <taxon>Bacteria</taxon>
        <taxon>Pseudomonadati</taxon>
        <taxon>Bacteroidota</taxon>
        <taxon>Cytophagia</taxon>
        <taxon>Cytophagales</taxon>
        <taxon>Microscillaceae</taxon>
        <taxon>Microscilla</taxon>
    </lineage>
</organism>
<evidence type="ECO:0000259" key="1">
    <source>
        <dbReference type="Pfam" id="PF09345"/>
    </source>
</evidence>
<reference evidence="2 3" key="1">
    <citation type="submission" date="2007-01" db="EMBL/GenBank/DDBJ databases">
        <authorList>
            <person name="Haygood M."/>
            <person name="Podell S."/>
            <person name="Anderson C."/>
            <person name="Hopkinson B."/>
            <person name="Roe K."/>
            <person name="Barbeau K."/>
            <person name="Gaasterland T."/>
            <person name="Ferriera S."/>
            <person name="Johnson J."/>
            <person name="Kravitz S."/>
            <person name="Beeson K."/>
            <person name="Sutton G."/>
            <person name="Rogers Y.-H."/>
            <person name="Friedman R."/>
            <person name="Frazier M."/>
            <person name="Venter J.C."/>
        </authorList>
    </citation>
    <scope>NUCLEOTIDE SEQUENCE [LARGE SCALE GENOMIC DNA]</scope>
    <source>
        <strain evidence="2 3">ATCC 23134</strain>
    </source>
</reference>
<name>A1ZC61_MICM2</name>
<dbReference type="OrthoDB" id="5297629at2"/>
<proteinExistence type="predicted"/>
<accession>A1ZC61</accession>
<feature type="domain" description="SiaC family regulatory phosphoprotein" evidence="1">
    <location>
        <begin position="8"/>
        <end position="123"/>
    </location>
</feature>
<dbReference type="InterPro" id="IPR018530">
    <property type="entry name" value="SiaC"/>
</dbReference>
<comment type="caution">
    <text evidence="2">The sequence shown here is derived from an EMBL/GenBank/DDBJ whole genome shotgun (WGS) entry which is preliminary data.</text>
</comment>
<dbReference type="AlphaFoldDB" id="A1ZC61"/>
<evidence type="ECO:0000313" key="3">
    <source>
        <dbReference type="Proteomes" id="UP000004095"/>
    </source>
</evidence>
<keyword evidence="3" id="KW-1185">Reference proteome</keyword>
<evidence type="ECO:0000313" key="2">
    <source>
        <dbReference type="EMBL" id="EAY31863.1"/>
    </source>
</evidence>
<sequence length="135" mass="16416">MQNLIIYPQKDTPFVSFNATNHTLEISGESYHEHHEEFYRRVLDWLQQYVEEVQNDVTFIFRMTYFNTRTRFAFLEILQTLERLHANKGLLKQVIWYYDDDELEESGEFYQDQFIQLPFVLFEYPRGVHSFGLNS</sequence>
<dbReference type="Pfam" id="PF09345">
    <property type="entry name" value="SiaC"/>
    <property type="match status" value="1"/>
</dbReference>